<organism evidence="2 3">
    <name type="scientific">Dioscorea cayennensis subsp. rotundata</name>
    <name type="common">White Guinea yam</name>
    <name type="synonym">Dioscorea rotundata</name>
    <dbReference type="NCBI Taxonomy" id="55577"/>
    <lineage>
        <taxon>Eukaryota</taxon>
        <taxon>Viridiplantae</taxon>
        <taxon>Streptophyta</taxon>
        <taxon>Embryophyta</taxon>
        <taxon>Tracheophyta</taxon>
        <taxon>Spermatophyta</taxon>
        <taxon>Magnoliopsida</taxon>
        <taxon>Liliopsida</taxon>
        <taxon>Dioscoreales</taxon>
        <taxon>Dioscoreaceae</taxon>
        <taxon>Dioscorea</taxon>
    </lineage>
</organism>
<dbReference type="RefSeq" id="XP_039121367.1">
    <property type="nucleotide sequence ID" value="XM_039265433.1"/>
</dbReference>
<dbReference type="InterPro" id="IPR029063">
    <property type="entry name" value="SAM-dependent_MTases_sf"/>
</dbReference>
<dbReference type="GO" id="GO:0032259">
    <property type="term" value="P:methylation"/>
    <property type="evidence" value="ECO:0007669"/>
    <property type="project" value="UniProtKB-KW"/>
</dbReference>
<dbReference type="PANTHER" id="PTHR12787:SF0">
    <property type="entry name" value="RIBOSOMAL RNA-PROCESSING PROTEIN 8"/>
    <property type="match status" value="1"/>
</dbReference>
<evidence type="ECO:0000313" key="2">
    <source>
        <dbReference type="Proteomes" id="UP001515500"/>
    </source>
</evidence>
<comment type="subcellular location">
    <subcellularLocation>
        <location evidence="1">Nucleus</location>
        <location evidence="1">Nucleolus</location>
    </subcellularLocation>
</comment>
<proteinExistence type="inferred from homology"/>
<protein>
    <recommendedName>
        <fullName evidence="1">Ribosomal RNA-processing protein 8</fullName>
        <ecNumber evidence="1">2.1.1.-</ecNumber>
    </recommendedName>
</protein>
<dbReference type="GO" id="GO:0008168">
    <property type="term" value="F:methyltransferase activity"/>
    <property type="evidence" value="ECO:0007669"/>
    <property type="project" value="UniProtKB-KW"/>
</dbReference>
<keyword evidence="1" id="KW-0539">Nucleus</keyword>
<accession>A0AB40B242</accession>
<evidence type="ECO:0000313" key="3">
    <source>
        <dbReference type="RefSeq" id="XP_039121367.1"/>
    </source>
</evidence>
<dbReference type="GO" id="GO:0005730">
    <property type="term" value="C:nucleolus"/>
    <property type="evidence" value="ECO:0007669"/>
    <property type="project" value="UniProtKB-SubCell"/>
</dbReference>
<reference evidence="2" key="1">
    <citation type="submission" date="2025-05" db="UniProtKB">
        <authorList>
            <consortium name="RefSeq"/>
        </authorList>
    </citation>
    <scope>NUCLEOTIDE SEQUENCE [LARGE SCALE GENOMIC DNA]</scope>
</reference>
<dbReference type="GO" id="GO:0006364">
    <property type="term" value="P:rRNA processing"/>
    <property type="evidence" value="ECO:0007669"/>
    <property type="project" value="UniProtKB-UniRule"/>
</dbReference>
<sequence>LQTPLDSSSVDVAVFCLSLMGTNFSSYLQEANKVLKPCGWLLIAEVRSRFDSNNGGADPDKFCEAVCKLGYTSVSKDLKNKMFLLFYVKKKEKAAPLNMAL</sequence>
<keyword evidence="1" id="KW-0808">Transferase</keyword>
<gene>
    <name evidence="3" type="primary">LOC120258084</name>
</gene>
<dbReference type="Gene3D" id="3.40.50.150">
    <property type="entry name" value="Vaccinia Virus protein VP39"/>
    <property type="match status" value="1"/>
</dbReference>
<keyword evidence="1" id="KW-0949">S-adenosyl-L-methionine</keyword>
<keyword evidence="2" id="KW-1185">Reference proteome</keyword>
<feature type="non-terminal residue" evidence="3">
    <location>
        <position position="1"/>
    </location>
</feature>
<dbReference type="Pfam" id="PF05148">
    <property type="entry name" value="Methyltransf_8"/>
    <property type="match status" value="1"/>
</dbReference>
<dbReference type="InterPro" id="IPR007823">
    <property type="entry name" value="RRP8"/>
</dbReference>
<dbReference type="GeneID" id="120258084"/>
<keyword evidence="1" id="KW-0698">rRNA processing</keyword>
<dbReference type="SUPFAM" id="SSF53335">
    <property type="entry name" value="S-adenosyl-L-methionine-dependent methyltransferases"/>
    <property type="match status" value="1"/>
</dbReference>
<comment type="similarity">
    <text evidence="1">Belongs to the methyltransferase superfamily. RRP8 family.</text>
</comment>
<dbReference type="PANTHER" id="PTHR12787">
    <property type="entry name" value="RIBOSOMAL RNA-PROCESSING PROTEIN 8"/>
    <property type="match status" value="1"/>
</dbReference>
<keyword evidence="1" id="KW-0489">Methyltransferase</keyword>
<comment type="function">
    <text evidence="1">Probable methyltransferase required to silence rDNA.</text>
</comment>
<dbReference type="EC" id="2.1.1.-" evidence="1"/>
<dbReference type="AlphaFoldDB" id="A0AB40B242"/>
<evidence type="ECO:0000256" key="1">
    <source>
        <dbReference type="RuleBase" id="RU365074"/>
    </source>
</evidence>
<reference evidence="3" key="2">
    <citation type="submission" date="2025-08" db="UniProtKB">
        <authorList>
            <consortium name="RefSeq"/>
        </authorList>
    </citation>
    <scope>IDENTIFICATION</scope>
</reference>
<dbReference type="Proteomes" id="UP001515500">
    <property type="component" value="Chromosome 1"/>
</dbReference>
<name>A0AB40B242_DIOCR</name>